<feature type="compositionally biased region" description="Polar residues" evidence="5">
    <location>
        <begin position="1902"/>
        <end position="1919"/>
    </location>
</feature>
<feature type="compositionally biased region" description="Polar residues" evidence="5">
    <location>
        <begin position="2057"/>
        <end position="2085"/>
    </location>
</feature>
<feature type="compositionally biased region" description="Polar residues" evidence="5">
    <location>
        <begin position="417"/>
        <end position="435"/>
    </location>
</feature>
<feature type="compositionally biased region" description="Acidic residues" evidence="5">
    <location>
        <begin position="664"/>
        <end position="679"/>
    </location>
</feature>
<dbReference type="InterPro" id="IPR051571">
    <property type="entry name" value="N-CoR_corepressor"/>
</dbReference>
<reference evidence="10" key="1">
    <citation type="submission" date="2025-08" db="UniProtKB">
        <authorList>
            <consortium name="RefSeq"/>
        </authorList>
    </citation>
    <scope>IDENTIFICATION</scope>
    <source>
        <tissue evidence="10">Muscle</tissue>
    </source>
</reference>
<feature type="domain" description="SANT" evidence="7">
    <location>
        <begin position="281"/>
        <end position="332"/>
    </location>
</feature>
<dbReference type="InterPro" id="IPR001005">
    <property type="entry name" value="SANT/Myb"/>
</dbReference>
<keyword evidence="3 4" id="KW-0175">Coiled coil</keyword>
<evidence type="ECO:0000256" key="1">
    <source>
        <dbReference type="ARBA" id="ARBA00004123"/>
    </source>
</evidence>
<feature type="region of interest" description="Disordered" evidence="5">
    <location>
        <begin position="646"/>
        <end position="739"/>
    </location>
</feature>
<dbReference type="Proteomes" id="UP000694941">
    <property type="component" value="Unplaced"/>
</dbReference>
<dbReference type="SMART" id="SM00717">
    <property type="entry name" value="SANT"/>
    <property type="match status" value="2"/>
</dbReference>
<accession>A0ABM1T4Y8</accession>
<feature type="compositionally biased region" description="Basic and acidic residues" evidence="5">
    <location>
        <begin position="649"/>
        <end position="663"/>
    </location>
</feature>
<evidence type="ECO:0000256" key="5">
    <source>
        <dbReference type="SAM" id="MobiDB-lite"/>
    </source>
</evidence>
<name>A0ABM1T4Y8_LIMPO</name>
<comment type="subcellular location">
    <subcellularLocation>
        <location evidence="1">Nucleus</location>
    </subcellularLocation>
</comment>
<feature type="domain" description="HTH myb-type" evidence="8">
    <location>
        <begin position="589"/>
        <end position="636"/>
    </location>
</feature>
<feature type="region of interest" description="Disordered" evidence="5">
    <location>
        <begin position="2166"/>
        <end position="2212"/>
    </location>
</feature>
<feature type="compositionally biased region" description="Polar residues" evidence="5">
    <location>
        <begin position="680"/>
        <end position="694"/>
    </location>
</feature>
<dbReference type="RefSeq" id="XP_022250944.1">
    <property type="nucleotide sequence ID" value="XM_022395236.1"/>
</dbReference>
<feature type="region of interest" description="Disordered" evidence="5">
    <location>
        <begin position="1193"/>
        <end position="1282"/>
    </location>
</feature>
<evidence type="ECO:0000256" key="3">
    <source>
        <dbReference type="ARBA" id="ARBA00023054"/>
    </source>
</evidence>
<feature type="compositionally biased region" description="Polar residues" evidence="5">
    <location>
        <begin position="1816"/>
        <end position="1834"/>
    </location>
</feature>
<feature type="compositionally biased region" description="Polar residues" evidence="5">
    <location>
        <begin position="1256"/>
        <end position="1282"/>
    </location>
</feature>
<feature type="region of interest" description="Disordered" evidence="5">
    <location>
        <begin position="1098"/>
        <end position="1124"/>
    </location>
</feature>
<feature type="compositionally biased region" description="Polar residues" evidence="5">
    <location>
        <begin position="1645"/>
        <end position="1661"/>
    </location>
</feature>
<dbReference type="InterPro" id="IPR031557">
    <property type="entry name" value="N-CoR_GPS2_interact"/>
</dbReference>
<feature type="compositionally biased region" description="Polar residues" evidence="5">
    <location>
        <begin position="1996"/>
        <end position="2006"/>
    </location>
</feature>
<organism evidence="9 10">
    <name type="scientific">Limulus polyphemus</name>
    <name type="common">Atlantic horseshoe crab</name>
    <dbReference type="NCBI Taxonomy" id="6850"/>
    <lineage>
        <taxon>Eukaryota</taxon>
        <taxon>Metazoa</taxon>
        <taxon>Ecdysozoa</taxon>
        <taxon>Arthropoda</taxon>
        <taxon>Chelicerata</taxon>
        <taxon>Merostomata</taxon>
        <taxon>Xiphosura</taxon>
        <taxon>Limulidae</taxon>
        <taxon>Limulus</taxon>
    </lineage>
</organism>
<gene>
    <name evidence="10" type="primary">LOC106467112</name>
</gene>
<dbReference type="Pfam" id="PF15784">
    <property type="entry name" value="GPS2_interact"/>
    <property type="match status" value="1"/>
</dbReference>
<feature type="region of interest" description="Disordered" evidence="5">
    <location>
        <begin position="986"/>
        <end position="1067"/>
    </location>
</feature>
<feature type="non-terminal residue" evidence="10">
    <location>
        <position position="1"/>
    </location>
</feature>
<feature type="compositionally biased region" description="Polar residues" evidence="5">
    <location>
        <begin position="1048"/>
        <end position="1067"/>
    </location>
</feature>
<evidence type="ECO:0000259" key="8">
    <source>
        <dbReference type="PROSITE" id="PS51294"/>
    </source>
</evidence>
<dbReference type="InterPro" id="IPR017930">
    <property type="entry name" value="Myb_dom"/>
</dbReference>
<feature type="compositionally biased region" description="Polar residues" evidence="5">
    <location>
        <begin position="1160"/>
        <end position="1171"/>
    </location>
</feature>
<feature type="compositionally biased region" description="Basic and acidic residues" evidence="5">
    <location>
        <begin position="695"/>
        <end position="716"/>
    </location>
</feature>
<dbReference type="InterPro" id="IPR017884">
    <property type="entry name" value="SANT_dom"/>
</dbReference>
<feature type="compositionally biased region" description="Pro residues" evidence="5">
    <location>
        <begin position="1150"/>
        <end position="1159"/>
    </location>
</feature>
<dbReference type="PANTHER" id="PTHR13992">
    <property type="entry name" value="NUCLEAR RECEPTOR CO-REPRESSOR RELATED NCOR"/>
    <property type="match status" value="1"/>
</dbReference>
<evidence type="ECO:0000313" key="9">
    <source>
        <dbReference type="Proteomes" id="UP000694941"/>
    </source>
</evidence>
<protein>
    <submittedName>
        <fullName evidence="10">Uncharacterized protein LOC106467112</fullName>
    </submittedName>
</protein>
<dbReference type="Gene3D" id="1.10.10.60">
    <property type="entry name" value="Homeodomain-like"/>
    <property type="match status" value="1"/>
</dbReference>
<dbReference type="Gene3D" id="1.20.5.430">
    <property type="match status" value="1"/>
</dbReference>
<feature type="compositionally biased region" description="Basic and acidic residues" evidence="5">
    <location>
        <begin position="436"/>
        <end position="455"/>
    </location>
</feature>
<dbReference type="PROSITE" id="PS51293">
    <property type="entry name" value="SANT"/>
    <property type="match status" value="2"/>
</dbReference>
<dbReference type="PROSITE" id="PS51294">
    <property type="entry name" value="HTH_MYB"/>
    <property type="match status" value="1"/>
</dbReference>
<dbReference type="Gene3D" id="1.20.58.1880">
    <property type="match status" value="1"/>
</dbReference>
<feature type="region of interest" description="Disordered" evidence="5">
    <location>
        <begin position="1336"/>
        <end position="1373"/>
    </location>
</feature>
<sequence>ETAYTPQVEAISPTPPYEDPRLNQPPQRSSKDELLQVINRLDREIAQVESQMTNLRKKQQELILEASKPTDTEQDVQETSSFEPKQLSMAQLIYSANRKKAQQAHGVLEKLGPKLELPLYNQPSDTVVFHENKGHFSSFKKDLIVLLKKKQEDRQQRETYLTETYNRLMQAWQQRMEKKDSNINKKAKDMKQREFFEKQYPELRKQREERERLSRVGQRVRSDAEMEEIMDGLQEQELEDKKMKSYAVIPPILIDQRRKRIQYINRNGLVEDPMAEYKERQMLNVWIDQEKETFREKYLQHPKNFSFIASHLERKSVADCVQYYYLTKKSENYKQLLRKTNVRKRTRALVRHPAQSQSQTQAALSASAAITAVTVMTSISYCQTTSAIVTSPVTTTTVSFMGTSTYASQSDLDNNLITSKTSQSGSATTNVVTDNKSNKTSENKDPETDKNKSRQSEVSSDGGSGYFCVMCKMQVENSSQSRPLTKSNCDTFGVKESELTPEMRVCATCRFKTIQRRCPIPSCKTPKRKVKRLRLLPGMWLELPWELKSSIISELSIPPDITRCCTACHNRIVRKLGNTPNSEATESSRWTEEETEIAKRGLKEHGTNWAIIAEMVATKTKEQCKNFYFNYKRKYGLEEIVQQYKQSHKSKEGEPREDGKAGSDEDESGDTTSSCEEDNGCSSDTVSAPSPTNKITEEESVTRSKQGEIVLEEARRKSVPRGSCPDYDSSSTVSADEGQAQIENEILRTNERITNPSLSQTVSTPENSSTVKNVQHLMVTTAQLQQQNWGSPVTQSSVIQGKNSSKEEPTCVRDLIDKAIKISLQGSNKNQYRISPTFGSQNKEKRHQIESGQDDIEVCVIQQVPPAAHESSRLSHGVRPVPLPRAEGLAMKAQHLVCEPNQDLKCEVQDLSTKEKSSTVLVAAKERIPTSVRPPSGFSYLPQQIPPMQFGAPPPAHSKHYNYAPDIPSHRDLYHGRVGEHVSKQTYSLSDSLHSQPPHLVPQQPVHGSRTSTPPVRTFPRPSVPPPPPLITNAKPSSASKDRLGHSGSITLGTPVNQHTSVYPASSSPQYEGLLKQFNPPHVKDGGSITMGTPVPPGKKTATTHLRPEPPSNPSFEGRNIRSVPSSNSGVAVMYGPAIEQYYRRVSPSGPYPGYPPPATTSSRQTFPTELSSSKQLMIDFNTSKQMQMRRGNVLGDQESQESPQTRDTSPQQSHVFTNGPDSRVHHLYSGMPYQQTGFQGQAPHVYSPMGDTRYSPHSNTSSSPATGQWPPSTSPGQPASRQNVIRSIAWGTAGKPSVIQTSPHASELPHNGPYSMLPPSHEAFNTLVDAAAAQPSLTVSRNERRTPLTSPKVSRSETMMSPHENFTSSSMEMQQRPRSHPDTLISSQASAEPHRIEYVCGRTNVDLKPSFRQEVHGYFRDPKQKVKQSFESVRHQQKQPPPSSLHLVREPFTQEKFEQEMRQQTLINHNPEGAKGRQHMALVKKEAGFRFHPQQFEDPNVAQKQPDLNMEAAMMLSQSFQKEKPKTTATNRGVTAGNLIDAIITHQINQPADGTPKNCVPDGHSHYGRDDSSGNMSRTPLVKEEIVTIDDGPVRSVHGKQEIPNHCQTEPNKGLSFPTNMTERNFAFGLPRNEVNNSDSSSSEPNKCFTSSSSSPSERNITLGQRIEAIISKNYSPPNNMEVLQSLYHSEGNFVGDTPTSHHKGCQLGLPDPRNVGITAERPLEGIAAAAAAEGLHRNYELCPPPSRDQSSLTPSSGYRSWKLRKALQQDKEKIQQPPSGPPTPNSQNQAPPRTPSRPHSSPLTPYGVEPISPPSSHNPDELTTSSPHQQSPPAWFAGHVTRQEGSVASPMKCLYSPGLPTILGGNQHEQMGLSPLDYVKNKIVEVMRTAADETWEAPSRVNSSQQDPGQTFQTPKSVQERTERPQSTGSAVHFRGRLTPQPDLRYSPTLAGGFSHLPPRPSSASNKAVFSTVDFSRGLKRTFEGVPSWNGATMNVTGMRSKSASPICLDPKREAERKRSRTENQAHEKRPDFQQLLPNSPRWEGCENNDDKPTILNNTRTEPVSPPSVTTNANHPTKTTETLSNHSIENAVNLKSFSVSCSPVENRSSPLNPLSSMSNSNLHYSSSPANSVAGAPVTVPYPNYSGVSAPYTYPFSALTMRSINKSTSSSGSPSSTQIPLPRPSSARSPLSENQPAPLLSSQYEPLSDED</sequence>
<feature type="region of interest" description="Disordered" evidence="5">
    <location>
        <begin position="1149"/>
        <end position="1171"/>
    </location>
</feature>
<dbReference type="GeneID" id="106467112"/>
<feature type="compositionally biased region" description="Polar residues" evidence="5">
    <location>
        <begin position="1201"/>
        <end position="1221"/>
    </location>
</feature>
<dbReference type="PROSITE" id="PS50090">
    <property type="entry name" value="MYB_LIKE"/>
    <property type="match status" value="1"/>
</dbReference>
<proteinExistence type="inferred from homology"/>
<dbReference type="PANTHER" id="PTHR13992:SF39">
    <property type="entry name" value="SMRTER, ISOFORM G"/>
    <property type="match status" value="1"/>
</dbReference>
<feature type="coiled-coil region" evidence="4">
    <location>
        <begin position="31"/>
        <end position="65"/>
    </location>
</feature>
<keyword evidence="9" id="KW-1185">Reference proteome</keyword>
<feature type="domain" description="Myb-like" evidence="6">
    <location>
        <begin position="582"/>
        <end position="632"/>
    </location>
</feature>
<feature type="region of interest" description="Disordered" evidence="5">
    <location>
        <begin position="1632"/>
        <end position="1661"/>
    </location>
</feature>
<evidence type="ECO:0000256" key="4">
    <source>
        <dbReference type="SAM" id="Coils"/>
    </source>
</evidence>
<dbReference type="InterPro" id="IPR009057">
    <property type="entry name" value="Homeodomain-like_sf"/>
</dbReference>
<feature type="compositionally biased region" description="Low complexity" evidence="5">
    <location>
        <begin position="993"/>
        <end position="1021"/>
    </location>
</feature>
<feature type="region of interest" description="Disordered" evidence="5">
    <location>
        <begin position="417"/>
        <end position="461"/>
    </location>
</feature>
<feature type="region of interest" description="Disordered" evidence="5">
    <location>
        <begin position="1"/>
        <end position="31"/>
    </location>
</feature>
<feature type="compositionally biased region" description="Low complexity" evidence="5">
    <location>
        <begin position="2166"/>
        <end position="2177"/>
    </location>
</feature>
<feature type="compositionally biased region" description="Basic and acidic residues" evidence="5">
    <location>
        <begin position="2012"/>
        <end position="2034"/>
    </location>
</feature>
<evidence type="ECO:0000259" key="7">
    <source>
        <dbReference type="PROSITE" id="PS51293"/>
    </source>
</evidence>
<evidence type="ECO:0000259" key="6">
    <source>
        <dbReference type="PROSITE" id="PS50090"/>
    </source>
</evidence>
<feature type="region of interest" description="Disordered" evidence="5">
    <location>
        <begin position="1769"/>
        <end position="1837"/>
    </location>
</feature>
<dbReference type="SUPFAM" id="SSF46689">
    <property type="entry name" value="Homeodomain-like"/>
    <property type="match status" value="2"/>
</dbReference>
<evidence type="ECO:0000313" key="10">
    <source>
        <dbReference type="RefSeq" id="XP_022250944.1"/>
    </source>
</evidence>
<dbReference type="Pfam" id="PF00249">
    <property type="entry name" value="Myb_DNA-binding"/>
    <property type="match status" value="1"/>
</dbReference>
<feature type="compositionally biased region" description="Polar residues" evidence="5">
    <location>
        <begin position="1348"/>
        <end position="1373"/>
    </location>
</feature>
<feature type="domain" description="SANT" evidence="7">
    <location>
        <begin position="585"/>
        <end position="636"/>
    </location>
</feature>
<dbReference type="CDD" id="cd00167">
    <property type="entry name" value="SANT"/>
    <property type="match status" value="1"/>
</dbReference>
<feature type="region of interest" description="Disordered" evidence="5">
    <location>
        <begin position="1996"/>
        <end position="2085"/>
    </location>
</feature>
<evidence type="ECO:0000256" key="2">
    <source>
        <dbReference type="ARBA" id="ARBA00010097"/>
    </source>
</evidence>
<comment type="similarity">
    <text evidence="2">Belongs to the N-CoR nuclear receptor corepressors family.</text>
</comment>
<feature type="region of interest" description="Disordered" evidence="5">
    <location>
        <begin position="1897"/>
        <end position="1944"/>
    </location>
</feature>